<evidence type="ECO:0000313" key="2">
    <source>
        <dbReference type="EMBL" id="SFN66997.1"/>
    </source>
</evidence>
<dbReference type="STRING" id="226506.SAMN04488519_101306"/>
<keyword evidence="3" id="KW-1185">Reference proteome</keyword>
<keyword evidence="1" id="KW-0472">Membrane</keyword>
<dbReference type="InterPro" id="IPR011990">
    <property type="entry name" value="TPR-like_helical_dom_sf"/>
</dbReference>
<dbReference type="SUPFAM" id="SSF48452">
    <property type="entry name" value="TPR-like"/>
    <property type="match status" value="1"/>
</dbReference>
<keyword evidence="1" id="KW-0812">Transmembrane</keyword>
<feature type="transmembrane region" description="Helical" evidence="1">
    <location>
        <begin position="186"/>
        <end position="206"/>
    </location>
</feature>
<feature type="transmembrane region" description="Helical" evidence="1">
    <location>
        <begin position="104"/>
        <end position="121"/>
    </location>
</feature>
<sequence length="902" mass="101570">MPFTFSHSAAVLPGVSKKRFSQTGLILGSIVPDLEFYFSLRLDENIGHKMIGIFLLDFPLAFLLAFIFHQWVKIPLMNSSPLWIQERVQSYSQLDWKSYFHTNSWKVILSIFLGIGTHLFLDAFTHVDGFMVNLIPALAADLHFASIQIPVYDFLQISLSVIGLVLVAIAFLNLKRIPASPERPELAQEFWALTSMISLIIILIRWSLSPEFTSFWDGFVMLVGAMFYAIFLSSLILKKLGYKFSGSHSKFHKLINTGSFNPGFKSRAFAVEENKFLRIFSKGVMKVNNFIHKAQIIITDFANIQVIPAGRIFKKMGQRFTELFNIASFGFSFQFDFNGGFIQTLHSKFSNRYSHVIQNLREYINSTLLLVAISLIIFLIPLEAKAQNSGVALSPEKREAHIQAASKLRSEEQYFQAISHLDSILNANPVDAQILLFKGDLLLQSQQFAEAVNVYNSLIPLDYETTVARVNMSYALFMDKKPAKALEAAKEAWKKDAENKSAIVNYFNAQLWNIKTQSAGTFLQENQKLLLDDQILVMNARLWTTSGNYKKGLAYYDSLVTRFPQSYYIQEYAEVLIGKKQWEQANQLLALRKDSLSVSQQDKLNDLLDASKKQTAGIEGGYFEDIAGNIRIEQAAFWQNETNSDLQVGLRVGASQVSSAEGQKTKANFFALNLGHRWTQALESKAELVGQQINPDQGESFRGITGKVETTFQPNDRRMFGLYYSSDLLNFTADLLGKNIRSNNLGALAHVMLDGKTGIFSQGSYGMLNDGNTRIQFFGSIYRLIRTEPTLKTGLNFSALSFSDSETNLYFAPEQFMSTELFVDYSSPMPLISKVALKIQAAAGVQKINELNWEPTYRANAELNYRISGFDLGLNGQFSNVAAASGTGYRFHAVTLKVNKKF</sequence>
<name>A0A1I5AX46_9BACT</name>
<evidence type="ECO:0000256" key="1">
    <source>
        <dbReference type="SAM" id="Phobius"/>
    </source>
</evidence>
<organism evidence="2 3">
    <name type="scientific">Algoriphagus ornithinivorans</name>
    <dbReference type="NCBI Taxonomy" id="226506"/>
    <lineage>
        <taxon>Bacteria</taxon>
        <taxon>Pseudomonadati</taxon>
        <taxon>Bacteroidota</taxon>
        <taxon>Cytophagia</taxon>
        <taxon>Cytophagales</taxon>
        <taxon>Cyclobacteriaceae</taxon>
        <taxon>Algoriphagus</taxon>
    </lineage>
</organism>
<gene>
    <name evidence="2" type="ORF">SAMN04488519_101306</name>
</gene>
<feature type="transmembrane region" description="Helical" evidence="1">
    <location>
        <begin position="218"/>
        <end position="237"/>
    </location>
</feature>
<dbReference type="InterPro" id="IPR025238">
    <property type="entry name" value="DUF4184"/>
</dbReference>
<evidence type="ECO:0000313" key="3">
    <source>
        <dbReference type="Proteomes" id="UP000199564"/>
    </source>
</evidence>
<reference evidence="3" key="1">
    <citation type="submission" date="2016-10" db="EMBL/GenBank/DDBJ databases">
        <authorList>
            <person name="Varghese N."/>
            <person name="Submissions S."/>
        </authorList>
    </citation>
    <scope>NUCLEOTIDE SEQUENCE [LARGE SCALE GENOMIC DNA]</scope>
    <source>
        <strain evidence="3">DSM 15282</strain>
    </source>
</reference>
<feature type="transmembrane region" description="Helical" evidence="1">
    <location>
        <begin position="363"/>
        <end position="382"/>
    </location>
</feature>
<keyword evidence="1" id="KW-1133">Transmembrane helix</keyword>
<accession>A0A1I5AX46</accession>
<dbReference type="EMBL" id="FOVW01000001">
    <property type="protein sequence ID" value="SFN66997.1"/>
    <property type="molecule type" value="Genomic_DNA"/>
</dbReference>
<dbReference type="Proteomes" id="UP000199564">
    <property type="component" value="Unassembled WGS sequence"/>
</dbReference>
<proteinExistence type="predicted"/>
<dbReference type="RefSeq" id="WP_091649312.1">
    <property type="nucleotide sequence ID" value="NZ_FOVW01000001.1"/>
</dbReference>
<protein>
    <submittedName>
        <fullName evidence="2">Uncharacterized protein</fullName>
    </submittedName>
</protein>
<feature type="transmembrane region" description="Helical" evidence="1">
    <location>
        <begin position="50"/>
        <end position="72"/>
    </location>
</feature>
<dbReference type="Pfam" id="PF13803">
    <property type="entry name" value="DUF4184"/>
    <property type="match status" value="1"/>
</dbReference>
<feature type="transmembrane region" description="Helical" evidence="1">
    <location>
        <begin position="155"/>
        <end position="174"/>
    </location>
</feature>
<dbReference type="Gene3D" id="1.25.40.10">
    <property type="entry name" value="Tetratricopeptide repeat domain"/>
    <property type="match status" value="1"/>
</dbReference>
<dbReference type="AlphaFoldDB" id="A0A1I5AX46"/>